<dbReference type="STRING" id="35608.A0A2U1LVP0"/>
<keyword evidence="2" id="KW-1185">Reference proteome</keyword>
<dbReference type="Gene3D" id="3.30.200.20">
    <property type="entry name" value="Phosphorylase Kinase, domain 1"/>
    <property type="match status" value="1"/>
</dbReference>
<dbReference type="Proteomes" id="UP000245207">
    <property type="component" value="Unassembled WGS sequence"/>
</dbReference>
<dbReference type="InterPro" id="IPR011009">
    <property type="entry name" value="Kinase-like_dom_sf"/>
</dbReference>
<dbReference type="GO" id="GO:0016301">
    <property type="term" value="F:kinase activity"/>
    <property type="evidence" value="ECO:0007669"/>
    <property type="project" value="UniProtKB-KW"/>
</dbReference>
<dbReference type="PANTHER" id="PTHR31425">
    <property type="entry name" value="PHOSPHORIBOSYLANTHRANILATE TRANSFERASE ISOFORM 1"/>
    <property type="match status" value="1"/>
</dbReference>
<keyword evidence="1" id="KW-0418">Kinase</keyword>
<dbReference type="OrthoDB" id="779738at2759"/>
<dbReference type="InterPro" id="IPR047259">
    <property type="entry name" value="QUIRKY-like"/>
</dbReference>
<organism evidence="1 2">
    <name type="scientific">Artemisia annua</name>
    <name type="common">Sweet wormwood</name>
    <dbReference type="NCBI Taxonomy" id="35608"/>
    <lineage>
        <taxon>Eukaryota</taxon>
        <taxon>Viridiplantae</taxon>
        <taxon>Streptophyta</taxon>
        <taxon>Embryophyta</taxon>
        <taxon>Tracheophyta</taxon>
        <taxon>Spermatophyta</taxon>
        <taxon>Magnoliopsida</taxon>
        <taxon>eudicotyledons</taxon>
        <taxon>Gunneridae</taxon>
        <taxon>Pentapetalae</taxon>
        <taxon>asterids</taxon>
        <taxon>campanulids</taxon>
        <taxon>Asterales</taxon>
        <taxon>Asteraceae</taxon>
        <taxon>Asteroideae</taxon>
        <taxon>Anthemideae</taxon>
        <taxon>Artemisiinae</taxon>
        <taxon>Artemisia</taxon>
    </lineage>
</organism>
<reference evidence="1 2" key="1">
    <citation type="journal article" date="2018" name="Mol. Plant">
        <title>The genome of Artemisia annua provides insight into the evolution of Asteraceae family and artemisinin biosynthesis.</title>
        <authorList>
            <person name="Shen Q."/>
            <person name="Zhang L."/>
            <person name="Liao Z."/>
            <person name="Wang S."/>
            <person name="Yan T."/>
            <person name="Shi P."/>
            <person name="Liu M."/>
            <person name="Fu X."/>
            <person name="Pan Q."/>
            <person name="Wang Y."/>
            <person name="Lv Z."/>
            <person name="Lu X."/>
            <person name="Zhang F."/>
            <person name="Jiang W."/>
            <person name="Ma Y."/>
            <person name="Chen M."/>
            <person name="Hao X."/>
            <person name="Li L."/>
            <person name="Tang Y."/>
            <person name="Lv G."/>
            <person name="Zhou Y."/>
            <person name="Sun X."/>
            <person name="Brodelius P.E."/>
            <person name="Rose J.K.C."/>
            <person name="Tang K."/>
        </authorList>
    </citation>
    <scope>NUCLEOTIDE SEQUENCE [LARGE SCALE GENOMIC DNA]</scope>
    <source>
        <strain evidence="2">cv. Huhao1</strain>
        <tissue evidence="1">Leaf</tissue>
    </source>
</reference>
<protein>
    <submittedName>
        <fullName evidence="1">ACT-like protein tyrosine kinase family protein</fullName>
    </submittedName>
</protein>
<accession>A0A2U1LVP0</accession>
<dbReference type="PANTHER" id="PTHR31425:SF50">
    <property type="entry name" value="FT-INTERACTING PROTEIN 3-RELATED"/>
    <property type="match status" value="1"/>
</dbReference>
<dbReference type="EMBL" id="PKPP01007556">
    <property type="protein sequence ID" value="PWA53061.1"/>
    <property type="molecule type" value="Genomic_DNA"/>
</dbReference>
<proteinExistence type="predicted"/>
<keyword evidence="1" id="KW-0808">Transferase</keyword>
<sequence>MQINHIDSRFLILDHKVASGSYGYLYKGTYRSQEMAIKILKIEHINIDLEKEFAQEVYILRYMWNEDLMFVAVEPFEEPLILSVEDRVGPNKDNLIELGKIRILFLEGV</sequence>
<dbReference type="AlphaFoldDB" id="A0A2U1LVP0"/>
<gene>
    <name evidence="1" type="ORF">CTI12_AA448750</name>
</gene>
<dbReference type="SUPFAM" id="SSF56112">
    <property type="entry name" value="Protein kinase-like (PK-like)"/>
    <property type="match status" value="1"/>
</dbReference>
<evidence type="ECO:0000313" key="2">
    <source>
        <dbReference type="Proteomes" id="UP000245207"/>
    </source>
</evidence>
<comment type="caution">
    <text evidence="1">The sequence shown here is derived from an EMBL/GenBank/DDBJ whole genome shotgun (WGS) entry which is preliminary data.</text>
</comment>
<evidence type="ECO:0000313" key="1">
    <source>
        <dbReference type="EMBL" id="PWA53061.1"/>
    </source>
</evidence>
<name>A0A2U1LVP0_ARTAN</name>